<name>A0A430QGN5_SCHBO</name>
<keyword evidence="1" id="KW-0812">Transmembrane</keyword>
<evidence type="ECO:0000313" key="2">
    <source>
        <dbReference type="EMBL" id="RTG86855.1"/>
    </source>
</evidence>
<proteinExistence type="predicted"/>
<keyword evidence="1" id="KW-1133">Transmembrane helix</keyword>
<feature type="transmembrane region" description="Helical" evidence="1">
    <location>
        <begin position="62"/>
        <end position="87"/>
    </location>
</feature>
<evidence type="ECO:0000256" key="1">
    <source>
        <dbReference type="SAM" id="Phobius"/>
    </source>
</evidence>
<reference evidence="2 3" key="1">
    <citation type="journal article" date="2019" name="PLoS Pathog.">
        <title>Genome sequence of the bovine parasite Schistosoma bovis Tanzania.</title>
        <authorList>
            <person name="Oey H."/>
            <person name="Zakrzewski M."/>
            <person name="Gobert G."/>
            <person name="Gravermann K."/>
            <person name="Stoye J."/>
            <person name="Jones M."/>
            <person name="Mcmanus D."/>
            <person name="Krause L."/>
        </authorList>
    </citation>
    <scope>NUCLEOTIDE SEQUENCE [LARGE SCALE GENOMIC DNA]</scope>
    <source>
        <strain evidence="2 3">TAN1997</strain>
    </source>
</reference>
<protein>
    <submittedName>
        <fullName evidence="2">Uncharacterized protein</fullName>
    </submittedName>
</protein>
<keyword evidence="1" id="KW-0472">Membrane</keyword>
<keyword evidence="3" id="KW-1185">Reference proteome</keyword>
<dbReference type="Proteomes" id="UP000290809">
    <property type="component" value="Unassembled WGS sequence"/>
</dbReference>
<dbReference type="AlphaFoldDB" id="A0A430QGN5"/>
<evidence type="ECO:0000313" key="3">
    <source>
        <dbReference type="Proteomes" id="UP000290809"/>
    </source>
</evidence>
<organism evidence="2 3">
    <name type="scientific">Schistosoma bovis</name>
    <name type="common">Blood fluke</name>
    <dbReference type="NCBI Taxonomy" id="6184"/>
    <lineage>
        <taxon>Eukaryota</taxon>
        <taxon>Metazoa</taxon>
        <taxon>Spiralia</taxon>
        <taxon>Lophotrochozoa</taxon>
        <taxon>Platyhelminthes</taxon>
        <taxon>Trematoda</taxon>
        <taxon>Digenea</taxon>
        <taxon>Strigeidida</taxon>
        <taxon>Schistosomatoidea</taxon>
        <taxon>Schistosomatidae</taxon>
        <taxon>Schistosoma</taxon>
    </lineage>
</organism>
<feature type="non-terminal residue" evidence="2">
    <location>
        <position position="1"/>
    </location>
</feature>
<comment type="caution">
    <text evidence="2">The sequence shown here is derived from an EMBL/GenBank/DDBJ whole genome shotgun (WGS) entry which is preliminary data.</text>
</comment>
<sequence>QNSSNINATIESSLIKQEETTLRTTGADLSNELEIATQNNETCLNTTIEIIEAVQKTKSSHYVYIVIPIVVTSIIVCVGCLICIWLYRRNKN</sequence>
<accession>A0A430QGN5</accession>
<dbReference type="EMBL" id="QMKO01001750">
    <property type="protein sequence ID" value="RTG86855.1"/>
    <property type="molecule type" value="Genomic_DNA"/>
</dbReference>
<gene>
    <name evidence="2" type="ORF">DC041_0005512</name>
</gene>